<evidence type="ECO:0000313" key="1">
    <source>
        <dbReference type="EMBL" id="MBA7722568.1"/>
    </source>
</evidence>
<dbReference type="Proteomes" id="UP000622722">
    <property type="component" value="Unassembled WGS sequence"/>
</dbReference>
<dbReference type="GO" id="GO:0006099">
    <property type="term" value="P:tricarboxylic acid cycle"/>
    <property type="evidence" value="ECO:0007669"/>
    <property type="project" value="InterPro"/>
</dbReference>
<dbReference type="InterPro" id="IPR021135">
    <property type="entry name" value="PEP_COase"/>
</dbReference>
<reference evidence="1" key="1">
    <citation type="submission" date="2020-06" db="EMBL/GenBank/DDBJ databases">
        <title>REHAB project genomes.</title>
        <authorList>
            <person name="Shaw L.P."/>
        </authorList>
    </citation>
    <scope>NUCLEOTIDE SEQUENCE</scope>
    <source>
        <strain evidence="1">RHBSTW-00474</strain>
    </source>
</reference>
<evidence type="ECO:0000313" key="2">
    <source>
        <dbReference type="Proteomes" id="UP000622722"/>
    </source>
</evidence>
<protein>
    <submittedName>
        <fullName evidence="1">Phosphoenolpyruvate carboxylase</fullName>
    </submittedName>
</protein>
<dbReference type="GO" id="GO:0015977">
    <property type="term" value="P:carbon fixation"/>
    <property type="evidence" value="ECO:0007669"/>
    <property type="project" value="InterPro"/>
</dbReference>
<dbReference type="Pfam" id="PF00311">
    <property type="entry name" value="PEPcase"/>
    <property type="match status" value="1"/>
</dbReference>
<organism evidence="1 2">
    <name type="scientific">Escherichia coli</name>
    <dbReference type="NCBI Taxonomy" id="562"/>
    <lineage>
        <taxon>Bacteria</taxon>
        <taxon>Pseudomonadati</taxon>
        <taxon>Pseudomonadota</taxon>
        <taxon>Gammaproteobacteria</taxon>
        <taxon>Enterobacterales</taxon>
        <taxon>Enterobacteriaceae</taxon>
        <taxon>Escherichia</taxon>
    </lineage>
</organism>
<dbReference type="GO" id="GO:0008964">
    <property type="term" value="F:phosphoenolpyruvate carboxylase activity"/>
    <property type="evidence" value="ECO:0007669"/>
    <property type="project" value="InterPro"/>
</dbReference>
<feature type="non-terminal residue" evidence="1">
    <location>
        <position position="1"/>
    </location>
</feature>
<sequence length="20" mass="2003">VEQALMVTIAGIAAGMRNTG</sequence>
<accession>A0A8H9XU58</accession>
<dbReference type="EMBL" id="JABXPW010000035">
    <property type="protein sequence ID" value="MBA7722568.1"/>
    <property type="molecule type" value="Genomic_DNA"/>
</dbReference>
<comment type="caution">
    <text evidence="1">The sequence shown here is derived from an EMBL/GenBank/DDBJ whole genome shotgun (WGS) entry which is preliminary data.</text>
</comment>
<keyword evidence="1" id="KW-0670">Pyruvate</keyword>
<name>A0A8H9XU58_ECOLX</name>
<dbReference type="AlphaFoldDB" id="A0A8H9XU58"/>
<proteinExistence type="predicted"/>
<gene>
    <name evidence="1" type="ORF">HV209_29140</name>
</gene>